<evidence type="ECO:0000313" key="4">
    <source>
        <dbReference type="Proteomes" id="UP001515500"/>
    </source>
</evidence>
<keyword evidence="2" id="KW-1133">Transmembrane helix</keyword>
<reference evidence="5" key="1">
    <citation type="submission" date="2025-08" db="UniProtKB">
        <authorList>
            <consortium name="RefSeq"/>
        </authorList>
    </citation>
    <scope>IDENTIFICATION</scope>
</reference>
<dbReference type="AlphaFoldDB" id="A0AB40BYN4"/>
<keyword evidence="2" id="KW-0472">Membrane</keyword>
<dbReference type="InterPro" id="IPR004146">
    <property type="entry name" value="DC1"/>
</dbReference>
<evidence type="ECO:0000259" key="3">
    <source>
        <dbReference type="Pfam" id="PF03107"/>
    </source>
</evidence>
<proteinExistence type="predicted"/>
<evidence type="ECO:0000313" key="5">
    <source>
        <dbReference type="RefSeq" id="XP_039132606.1"/>
    </source>
</evidence>
<name>A0AB40BYN4_DIOCR</name>
<dbReference type="InterPro" id="IPR046349">
    <property type="entry name" value="C1-like_sf"/>
</dbReference>
<evidence type="ECO:0000256" key="2">
    <source>
        <dbReference type="SAM" id="Phobius"/>
    </source>
</evidence>
<dbReference type="PANTHER" id="PTHR46477">
    <property type="entry name" value="CYSTEINE/HISTIDINE-RICH C1 DOMAIN FAMILY PROTEIN"/>
    <property type="match status" value="1"/>
</dbReference>
<dbReference type="SUPFAM" id="SSF57889">
    <property type="entry name" value="Cysteine-rich domain"/>
    <property type="match status" value="2"/>
</dbReference>
<evidence type="ECO:0000256" key="1">
    <source>
        <dbReference type="ARBA" id="ARBA00022737"/>
    </source>
</evidence>
<dbReference type="GeneID" id="120269336"/>
<keyword evidence="4" id="KW-1185">Reference proteome</keyword>
<dbReference type="Proteomes" id="UP001515500">
    <property type="component" value="Chromosome 9"/>
</dbReference>
<dbReference type="Pfam" id="PF03107">
    <property type="entry name" value="C1_2"/>
    <property type="match status" value="2"/>
</dbReference>
<feature type="domain" description="DC1" evidence="3">
    <location>
        <begin position="10"/>
        <end position="57"/>
    </location>
</feature>
<keyword evidence="2" id="KW-0812">Transmembrane</keyword>
<dbReference type="PANTHER" id="PTHR46477:SF3">
    <property type="entry name" value="CYSTEINE_HISTIDINE-RICH C1 DOMAIN FAMILY PROTEIN"/>
    <property type="match status" value="1"/>
</dbReference>
<protein>
    <submittedName>
        <fullName evidence="5">Uncharacterized protein LOC120269336</fullName>
    </submittedName>
</protein>
<gene>
    <name evidence="5" type="primary">LOC120269336</name>
</gene>
<accession>A0AB40BYN4</accession>
<dbReference type="RefSeq" id="XP_039132606.1">
    <property type="nucleotide sequence ID" value="XM_039276672.1"/>
</dbReference>
<feature type="domain" description="DC1" evidence="3">
    <location>
        <begin position="74"/>
        <end position="111"/>
    </location>
</feature>
<sequence length="249" mass="28576">MIIEDMIDHHPSHPGYTLKEEKIDRLYTCDGCKEVGFGTCYTCTNTACNFHLHKQCANPVEIISHPFFPKLHFRFLKEGGPNKRCDACGRDINGYVYRCDKEDLDLHPCCAKLPYYEDVVINEGEKIRLVLKKKVSSKCCKCKEKKLWGEVKNTWSYVSENQEVHFHLSCVKDLVCESWRDGWQIEKVDANWPKPKLEVYKESKWKGSGRSKFGMLKKVLKIALTFVIAVVIGDPTAMLVGVVTSLITH</sequence>
<organism evidence="4 5">
    <name type="scientific">Dioscorea cayennensis subsp. rotundata</name>
    <name type="common">White Guinea yam</name>
    <name type="synonym">Dioscorea rotundata</name>
    <dbReference type="NCBI Taxonomy" id="55577"/>
    <lineage>
        <taxon>Eukaryota</taxon>
        <taxon>Viridiplantae</taxon>
        <taxon>Streptophyta</taxon>
        <taxon>Embryophyta</taxon>
        <taxon>Tracheophyta</taxon>
        <taxon>Spermatophyta</taxon>
        <taxon>Magnoliopsida</taxon>
        <taxon>Liliopsida</taxon>
        <taxon>Dioscoreales</taxon>
        <taxon>Dioscoreaceae</taxon>
        <taxon>Dioscorea</taxon>
    </lineage>
</organism>
<feature type="transmembrane region" description="Helical" evidence="2">
    <location>
        <begin position="222"/>
        <end position="247"/>
    </location>
</feature>
<keyword evidence="1" id="KW-0677">Repeat</keyword>